<reference evidence="3 4" key="1">
    <citation type="submission" date="2018-11" db="EMBL/GenBank/DDBJ databases">
        <title>Genomic Encyclopedia of Type Strains, Phase IV (KMG-IV): sequencing the most valuable type-strain genomes for metagenomic binning, comparative biology and taxonomic classification.</title>
        <authorList>
            <person name="Goeker M."/>
        </authorList>
    </citation>
    <scope>NUCLEOTIDE SEQUENCE [LARGE SCALE GENOMIC DNA]</scope>
    <source>
        <strain evidence="3 4">DSM 16974</strain>
    </source>
</reference>
<evidence type="ECO:0000256" key="1">
    <source>
        <dbReference type="SAM" id="MobiDB-lite"/>
    </source>
</evidence>
<evidence type="ECO:0008006" key="5">
    <source>
        <dbReference type="Google" id="ProtNLM"/>
    </source>
</evidence>
<proteinExistence type="predicted"/>
<comment type="caution">
    <text evidence="3">The sequence shown here is derived from an EMBL/GenBank/DDBJ whole genome shotgun (WGS) entry which is preliminary data.</text>
</comment>
<dbReference type="OrthoDB" id="9784998at2"/>
<gene>
    <name evidence="3" type="ORF">EDC38_3072</name>
</gene>
<name>A0A3N1NSD4_9GAMM</name>
<organism evidence="3 4">
    <name type="scientific">Marinimicrobium koreense</name>
    <dbReference type="NCBI Taxonomy" id="306545"/>
    <lineage>
        <taxon>Bacteria</taxon>
        <taxon>Pseudomonadati</taxon>
        <taxon>Pseudomonadota</taxon>
        <taxon>Gammaproteobacteria</taxon>
        <taxon>Cellvibrionales</taxon>
        <taxon>Cellvibrionaceae</taxon>
        <taxon>Marinimicrobium</taxon>
    </lineage>
</organism>
<dbReference type="Gene3D" id="2.40.50.870">
    <property type="entry name" value="Protein of unknown function (DUF3299)"/>
    <property type="match status" value="1"/>
</dbReference>
<evidence type="ECO:0000313" key="3">
    <source>
        <dbReference type="EMBL" id="ROQ18098.1"/>
    </source>
</evidence>
<evidence type="ECO:0000256" key="2">
    <source>
        <dbReference type="SAM" id="SignalP"/>
    </source>
</evidence>
<sequence>MRRPLYLSAALIFGVLWTLNSFADSPKTIEWTDLMPEEDLRLLESMPTVDHGDLSDEELAEDPANQSLRPQDRDLAGEVENAIAQAMGDTANEGGRTWEDALVSTNTRPEFDNTEIRLPGFIVPLEFDDEMNIREFFLVPYYGACIHVPPPPPNQIIFVSYPEGFQLDALYTPFWVSGTLKLERTENDMALSVYSMDAAEIVEYTE</sequence>
<dbReference type="RefSeq" id="WP_123639416.1">
    <property type="nucleotide sequence ID" value="NZ_JBHYFO010000001.1"/>
</dbReference>
<feature type="chain" id="PRO_5018093569" description="DUF3299 domain-containing protein" evidence="2">
    <location>
        <begin position="24"/>
        <end position="206"/>
    </location>
</feature>
<dbReference type="AlphaFoldDB" id="A0A3N1NSD4"/>
<dbReference type="Proteomes" id="UP000273643">
    <property type="component" value="Unassembled WGS sequence"/>
</dbReference>
<feature type="region of interest" description="Disordered" evidence="1">
    <location>
        <begin position="51"/>
        <end position="70"/>
    </location>
</feature>
<dbReference type="InterPro" id="IPR021727">
    <property type="entry name" value="DUF3299"/>
</dbReference>
<keyword evidence="4" id="KW-1185">Reference proteome</keyword>
<evidence type="ECO:0000313" key="4">
    <source>
        <dbReference type="Proteomes" id="UP000273643"/>
    </source>
</evidence>
<dbReference type="Pfam" id="PF11736">
    <property type="entry name" value="DUF3299"/>
    <property type="match status" value="1"/>
</dbReference>
<keyword evidence="2" id="KW-0732">Signal</keyword>
<feature type="signal peptide" evidence="2">
    <location>
        <begin position="1"/>
        <end position="23"/>
    </location>
</feature>
<dbReference type="EMBL" id="RJUK01000003">
    <property type="protein sequence ID" value="ROQ18098.1"/>
    <property type="molecule type" value="Genomic_DNA"/>
</dbReference>
<accession>A0A3N1NSD4</accession>
<protein>
    <recommendedName>
        <fullName evidence="5">DUF3299 domain-containing protein</fullName>
    </recommendedName>
</protein>